<accession>A0A834EG43</accession>
<evidence type="ECO:0008006" key="4">
    <source>
        <dbReference type="Google" id="ProtNLM"/>
    </source>
</evidence>
<reference evidence="2 3" key="1">
    <citation type="journal article" date="2020" name="Nature">
        <title>Six reference-quality genomes reveal evolution of bat adaptations.</title>
        <authorList>
            <person name="Jebb D."/>
            <person name="Huang Z."/>
            <person name="Pippel M."/>
            <person name="Hughes G.M."/>
            <person name="Lavrichenko K."/>
            <person name="Devanna P."/>
            <person name="Winkler S."/>
            <person name="Jermiin L.S."/>
            <person name="Skirmuntt E.C."/>
            <person name="Katzourakis A."/>
            <person name="Burkitt-Gray L."/>
            <person name="Ray D.A."/>
            <person name="Sullivan K.A.M."/>
            <person name="Roscito J.G."/>
            <person name="Kirilenko B.M."/>
            <person name="Davalos L.M."/>
            <person name="Corthals A.P."/>
            <person name="Power M.L."/>
            <person name="Jones G."/>
            <person name="Ransome R.D."/>
            <person name="Dechmann D.K.N."/>
            <person name="Locatelli A.G."/>
            <person name="Puechmaille S.J."/>
            <person name="Fedrigo O."/>
            <person name="Jarvis E.D."/>
            <person name="Hiller M."/>
            <person name="Vernes S.C."/>
            <person name="Myers E.W."/>
            <person name="Teeling E.C."/>
        </authorList>
    </citation>
    <scope>NUCLEOTIDE SEQUENCE [LARGE SCALE GENOMIC DNA]</scope>
    <source>
        <strain evidence="2">Bat1K_MPI-CBG_1</strain>
    </source>
</reference>
<evidence type="ECO:0000313" key="2">
    <source>
        <dbReference type="EMBL" id="KAF6119650.1"/>
    </source>
</evidence>
<organism evidence="2 3">
    <name type="scientific">Phyllostomus discolor</name>
    <name type="common">pale spear-nosed bat</name>
    <dbReference type="NCBI Taxonomy" id="89673"/>
    <lineage>
        <taxon>Eukaryota</taxon>
        <taxon>Metazoa</taxon>
        <taxon>Chordata</taxon>
        <taxon>Craniata</taxon>
        <taxon>Vertebrata</taxon>
        <taxon>Euteleostomi</taxon>
        <taxon>Mammalia</taxon>
        <taxon>Eutheria</taxon>
        <taxon>Laurasiatheria</taxon>
        <taxon>Chiroptera</taxon>
        <taxon>Yangochiroptera</taxon>
        <taxon>Phyllostomidae</taxon>
        <taxon>Phyllostominae</taxon>
        <taxon>Phyllostomus</taxon>
    </lineage>
</organism>
<protein>
    <recommendedName>
        <fullName evidence="4">Secreted protein</fullName>
    </recommendedName>
</protein>
<feature type="chain" id="PRO_5032664838" description="Secreted protein" evidence="1">
    <location>
        <begin position="35"/>
        <end position="133"/>
    </location>
</feature>
<sequence>MGMAQLAASAGHAAPLLPTLPLLLLPLPVHKCMTLAIPKTCVRVCASLLSHKLPKFHPKYYRASDPWSPSVDVRFRPLILDHVSHARPRGYSLRHFSQKGGDRGEELSLMSQFLCFSRINQPHGFTYRAFVKA</sequence>
<dbReference type="EMBL" id="JABVXQ010000003">
    <property type="protein sequence ID" value="KAF6119650.1"/>
    <property type="molecule type" value="Genomic_DNA"/>
</dbReference>
<evidence type="ECO:0000256" key="1">
    <source>
        <dbReference type="SAM" id="SignalP"/>
    </source>
</evidence>
<proteinExistence type="predicted"/>
<dbReference type="Proteomes" id="UP000664940">
    <property type="component" value="Unassembled WGS sequence"/>
</dbReference>
<feature type="signal peptide" evidence="1">
    <location>
        <begin position="1"/>
        <end position="34"/>
    </location>
</feature>
<comment type="caution">
    <text evidence="2">The sequence shown here is derived from an EMBL/GenBank/DDBJ whole genome shotgun (WGS) entry which is preliminary data.</text>
</comment>
<keyword evidence="1" id="KW-0732">Signal</keyword>
<name>A0A834EG43_9CHIR</name>
<evidence type="ECO:0000313" key="3">
    <source>
        <dbReference type="Proteomes" id="UP000664940"/>
    </source>
</evidence>
<gene>
    <name evidence="2" type="ORF">HJG60_010107</name>
</gene>
<dbReference type="AlphaFoldDB" id="A0A834EG43"/>